<feature type="region of interest" description="Disordered" evidence="1">
    <location>
        <begin position="1"/>
        <end position="67"/>
    </location>
</feature>
<dbReference type="Proteomes" id="UP000483004">
    <property type="component" value="Unassembled WGS sequence"/>
</dbReference>
<proteinExistence type="predicted"/>
<evidence type="ECO:0000313" key="2">
    <source>
        <dbReference type="EMBL" id="KAB2359495.1"/>
    </source>
</evidence>
<evidence type="ECO:0000313" key="3">
    <source>
        <dbReference type="Proteomes" id="UP000483004"/>
    </source>
</evidence>
<evidence type="ECO:0000256" key="1">
    <source>
        <dbReference type="SAM" id="MobiDB-lite"/>
    </source>
</evidence>
<comment type="caution">
    <text evidence="2">The sequence shown here is derived from an EMBL/GenBank/DDBJ whole genome shotgun (WGS) entry which is preliminary data.</text>
</comment>
<organism evidence="2 3">
    <name type="scientific">Actinomadura montaniterrae</name>
    <dbReference type="NCBI Taxonomy" id="1803903"/>
    <lineage>
        <taxon>Bacteria</taxon>
        <taxon>Bacillati</taxon>
        <taxon>Actinomycetota</taxon>
        <taxon>Actinomycetes</taxon>
        <taxon>Streptosporangiales</taxon>
        <taxon>Thermomonosporaceae</taxon>
        <taxon>Actinomadura</taxon>
    </lineage>
</organism>
<gene>
    <name evidence="2" type="ORF">F9B16_47045</name>
</gene>
<keyword evidence="3" id="KW-1185">Reference proteome</keyword>
<protein>
    <submittedName>
        <fullName evidence="2">Uncharacterized protein</fullName>
    </submittedName>
</protein>
<name>A0A6L3VCT9_9ACTN</name>
<feature type="compositionally biased region" description="Basic residues" evidence="1">
    <location>
        <begin position="46"/>
        <end position="56"/>
    </location>
</feature>
<dbReference type="RefSeq" id="WP_151546775.1">
    <property type="nucleotide sequence ID" value="NZ_WBMR01000322.1"/>
</dbReference>
<dbReference type="AlphaFoldDB" id="A0A6L3VCT9"/>
<reference evidence="2 3" key="1">
    <citation type="submission" date="2019-09" db="EMBL/GenBank/DDBJ databases">
        <title>Actinomadura physcomitrii sp. nov., a novel actinomycete isolated from moss [Physcomitrium sphaericum (Ludw) Fuernr].</title>
        <authorList>
            <person name="Liu C."/>
            <person name="Zhuang X."/>
        </authorList>
    </citation>
    <scope>NUCLEOTIDE SEQUENCE [LARGE SCALE GENOMIC DNA]</scope>
    <source>
        <strain evidence="2 3">CYP1-1B</strain>
    </source>
</reference>
<accession>A0A6L3VCT9</accession>
<dbReference type="EMBL" id="WBMR01000322">
    <property type="protein sequence ID" value="KAB2359495.1"/>
    <property type="molecule type" value="Genomic_DNA"/>
</dbReference>
<sequence length="96" mass="10308">MADGPAERVQAAGDRRLPLGAAPDEGDETALRHRAAAQRDPDHPVPRRHRRQPGHRRAPETVRDQRRHAAGLGLAVLVGLEPAAGAAALGRRERGL</sequence>